<dbReference type="KEGG" id="cim:CIMG_13685"/>
<keyword evidence="3" id="KW-1185">Reference proteome</keyword>
<dbReference type="EMBL" id="GG704916">
    <property type="protein sequence ID" value="KJF61459.1"/>
    <property type="molecule type" value="Genomic_DNA"/>
</dbReference>
<protein>
    <submittedName>
        <fullName evidence="2">Uncharacterized protein</fullName>
    </submittedName>
</protein>
<dbReference type="VEuPathDB" id="FungiDB:CIMG_13685"/>
<feature type="compositionally biased region" description="Low complexity" evidence="1">
    <location>
        <begin position="50"/>
        <end position="63"/>
    </location>
</feature>
<dbReference type="RefSeq" id="XP_004446313.1">
    <property type="nucleotide sequence ID" value="XM_004446256.1"/>
</dbReference>
<gene>
    <name evidence="2" type="ORF">CIMG_13685</name>
</gene>
<dbReference type="Proteomes" id="UP000001261">
    <property type="component" value="Unassembled WGS sequence"/>
</dbReference>
<feature type="compositionally biased region" description="Polar residues" evidence="1">
    <location>
        <begin position="18"/>
        <end position="31"/>
    </location>
</feature>
<reference evidence="3" key="1">
    <citation type="journal article" date="2009" name="Genome Res.">
        <title>Comparative genomic analyses of the human fungal pathogens Coccidioides and their relatives.</title>
        <authorList>
            <person name="Sharpton T.J."/>
            <person name="Stajich J.E."/>
            <person name="Rounsley S.D."/>
            <person name="Gardner M.J."/>
            <person name="Wortman J.R."/>
            <person name="Jordar V.S."/>
            <person name="Maiti R."/>
            <person name="Kodira C.D."/>
            <person name="Neafsey D.E."/>
            <person name="Zeng Q."/>
            <person name="Hung C.-Y."/>
            <person name="McMahan C."/>
            <person name="Muszewska A."/>
            <person name="Grynberg M."/>
            <person name="Mandel M.A."/>
            <person name="Kellner E.M."/>
            <person name="Barker B.M."/>
            <person name="Galgiani J.N."/>
            <person name="Orbach M.J."/>
            <person name="Kirkland T.N."/>
            <person name="Cole G.T."/>
            <person name="Henn M.R."/>
            <person name="Birren B.W."/>
            <person name="Taylor J.W."/>
        </authorList>
    </citation>
    <scope>NUCLEOTIDE SEQUENCE [LARGE SCALE GENOMIC DNA]</scope>
    <source>
        <strain evidence="3">RS</strain>
    </source>
</reference>
<feature type="region of interest" description="Disordered" evidence="1">
    <location>
        <begin position="114"/>
        <end position="163"/>
    </location>
</feature>
<dbReference type="GeneID" id="24165312"/>
<organism evidence="2 3">
    <name type="scientific">Coccidioides immitis (strain RS)</name>
    <name type="common">Valley fever fungus</name>
    <dbReference type="NCBI Taxonomy" id="246410"/>
    <lineage>
        <taxon>Eukaryota</taxon>
        <taxon>Fungi</taxon>
        <taxon>Dikarya</taxon>
        <taxon>Ascomycota</taxon>
        <taxon>Pezizomycotina</taxon>
        <taxon>Eurotiomycetes</taxon>
        <taxon>Eurotiomycetidae</taxon>
        <taxon>Onygenales</taxon>
        <taxon>Onygenaceae</taxon>
        <taxon>Coccidioides</taxon>
    </lineage>
</organism>
<feature type="region of interest" description="Disordered" evidence="1">
    <location>
        <begin position="1"/>
        <end position="65"/>
    </location>
</feature>
<proteinExistence type="predicted"/>
<accession>A0A0D8JWE0</accession>
<evidence type="ECO:0000313" key="2">
    <source>
        <dbReference type="EMBL" id="KJF61459.1"/>
    </source>
</evidence>
<feature type="compositionally biased region" description="Polar residues" evidence="1">
    <location>
        <begin position="125"/>
        <end position="147"/>
    </location>
</feature>
<dbReference type="AlphaFoldDB" id="A0A0D8JWE0"/>
<evidence type="ECO:0000313" key="3">
    <source>
        <dbReference type="Proteomes" id="UP000001261"/>
    </source>
</evidence>
<name>A0A0D8JWE0_COCIM</name>
<sequence length="192" mass="20231">MDEAVPDRLSNWWAGLQPATSGGNIPKTCSSKLRRTASDPESEQGGAPGPHGAVAAEPTAAGADQNSPFELLELFDAGESGASSLSVSKSSDNPPGCRLVLVTIFISEVSRHGVGTKPARMGTKTVGNFPSKSRNSPRKLSTQTQNAPEAGQAGPCTRVPVSNPPTRSFWVKLLQQIKDDLPQKKSWRPNSG</sequence>
<evidence type="ECO:0000256" key="1">
    <source>
        <dbReference type="SAM" id="MobiDB-lite"/>
    </source>
</evidence>
<reference evidence="3" key="2">
    <citation type="journal article" date="2010" name="Genome Res.">
        <title>Population genomic sequencing of Coccidioides fungi reveals recent hybridization and transposon control.</title>
        <authorList>
            <person name="Neafsey D.E."/>
            <person name="Barker B.M."/>
            <person name="Sharpton T.J."/>
            <person name="Stajich J.E."/>
            <person name="Park D.J."/>
            <person name="Whiston E."/>
            <person name="Hung C.-Y."/>
            <person name="McMahan C."/>
            <person name="White J."/>
            <person name="Sykes S."/>
            <person name="Heiman D."/>
            <person name="Young S."/>
            <person name="Zeng Q."/>
            <person name="Abouelleil A."/>
            <person name="Aftuck L."/>
            <person name="Bessette D."/>
            <person name="Brown A."/>
            <person name="FitzGerald M."/>
            <person name="Lui A."/>
            <person name="Macdonald J.P."/>
            <person name="Priest M."/>
            <person name="Orbach M.J."/>
            <person name="Galgiani J.N."/>
            <person name="Kirkland T.N."/>
            <person name="Cole G.T."/>
            <person name="Birren B.W."/>
            <person name="Henn M.R."/>
            <person name="Taylor J.W."/>
            <person name="Rounsley S.D."/>
        </authorList>
    </citation>
    <scope>GENOME REANNOTATION</scope>
    <source>
        <strain evidence="3">RS</strain>
    </source>
</reference>
<dbReference type="InParanoid" id="A0A0D8JWE0"/>